<keyword evidence="3" id="KW-0732">Signal</keyword>
<feature type="domain" description="Solute-binding protein family 3/N-terminal" evidence="7">
    <location>
        <begin position="152"/>
        <end position="377"/>
    </location>
</feature>
<feature type="compositionally biased region" description="Pro residues" evidence="5">
    <location>
        <begin position="16"/>
        <end position="30"/>
    </location>
</feature>
<keyword evidence="6" id="KW-0812">Transmembrane</keyword>
<name>A0ABV3DFZ5_9ACTN</name>
<dbReference type="Pfam" id="PF00497">
    <property type="entry name" value="SBP_bac_3"/>
    <property type="match status" value="1"/>
</dbReference>
<keyword evidence="6" id="KW-0472">Membrane</keyword>
<feature type="compositionally biased region" description="Low complexity" evidence="5">
    <location>
        <begin position="84"/>
        <end position="130"/>
    </location>
</feature>
<dbReference type="Proteomes" id="UP001551482">
    <property type="component" value="Unassembled WGS sequence"/>
</dbReference>
<protein>
    <submittedName>
        <fullName evidence="8">Glutamate ABC transporter substrate-binding protein</fullName>
    </submittedName>
</protein>
<dbReference type="RefSeq" id="WP_358353548.1">
    <property type="nucleotide sequence ID" value="NZ_JBEZFP010000030.1"/>
</dbReference>
<feature type="transmembrane region" description="Helical" evidence="6">
    <location>
        <begin position="55"/>
        <end position="76"/>
    </location>
</feature>
<dbReference type="Gene3D" id="3.40.190.10">
    <property type="entry name" value="Periplasmic binding protein-like II"/>
    <property type="match status" value="2"/>
</dbReference>
<feature type="compositionally biased region" description="Basic and acidic residues" evidence="5">
    <location>
        <begin position="1"/>
        <end position="10"/>
    </location>
</feature>
<evidence type="ECO:0000313" key="8">
    <source>
        <dbReference type="EMBL" id="MEU8134680.1"/>
    </source>
</evidence>
<dbReference type="InterPro" id="IPR051455">
    <property type="entry name" value="Bact_solute-bind_prot3"/>
</dbReference>
<evidence type="ECO:0000256" key="6">
    <source>
        <dbReference type="SAM" id="Phobius"/>
    </source>
</evidence>
<dbReference type="PANTHER" id="PTHR30085">
    <property type="entry name" value="AMINO ACID ABC TRANSPORTER PERMEASE"/>
    <property type="match status" value="1"/>
</dbReference>
<keyword evidence="2" id="KW-0813">Transport</keyword>
<dbReference type="PROSITE" id="PS01039">
    <property type="entry name" value="SBP_BACTERIAL_3"/>
    <property type="match status" value="1"/>
</dbReference>
<dbReference type="CDD" id="cd13690">
    <property type="entry name" value="PBP2_GluB"/>
    <property type="match status" value="1"/>
</dbReference>
<evidence type="ECO:0000313" key="9">
    <source>
        <dbReference type="Proteomes" id="UP001551482"/>
    </source>
</evidence>
<comment type="similarity">
    <text evidence="1 4">Belongs to the bacterial solute-binding protein 3 family.</text>
</comment>
<keyword evidence="9" id="KW-1185">Reference proteome</keyword>
<comment type="caution">
    <text evidence="8">The sequence shown here is derived from an EMBL/GenBank/DDBJ whole genome shotgun (WGS) entry which is preliminary data.</text>
</comment>
<dbReference type="SMART" id="SM00062">
    <property type="entry name" value="PBPb"/>
    <property type="match status" value="1"/>
</dbReference>
<dbReference type="SUPFAM" id="SSF53850">
    <property type="entry name" value="Periplasmic binding protein-like II"/>
    <property type="match status" value="1"/>
</dbReference>
<gene>
    <name evidence="8" type="ORF">AB0C36_14335</name>
</gene>
<dbReference type="EMBL" id="JBEZFP010000030">
    <property type="protein sequence ID" value="MEU8134680.1"/>
    <property type="molecule type" value="Genomic_DNA"/>
</dbReference>
<dbReference type="InterPro" id="IPR018313">
    <property type="entry name" value="SBP_3_CS"/>
</dbReference>
<organism evidence="8 9">
    <name type="scientific">Streptodolium elevatio</name>
    <dbReference type="NCBI Taxonomy" id="3157996"/>
    <lineage>
        <taxon>Bacteria</taxon>
        <taxon>Bacillati</taxon>
        <taxon>Actinomycetota</taxon>
        <taxon>Actinomycetes</taxon>
        <taxon>Kitasatosporales</taxon>
        <taxon>Streptomycetaceae</taxon>
        <taxon>Streptodolium</taxon>
    </lineage>
</organism>
<feature type="region of interest" description="Disordered" evidence="5">
    <location>
        <begin position="80"/>
        <end position="140"/>
    </location>
</feature>
<evidence type="ECO:0000256" key="1">
    <source>
        <dbReference type="ARBA" id="ARBA00010333"/>
    </source>
</evidence>
<dbReference type="PANTHER" id="PTHR30085:SF6">
    <property type="entry name" value="ABC TRANSPORTER GLUTAMINE-BINDING PROTEIN GLNH"/>
    <property type="match status" value="1"/>
</dbReference>
<proteinExistence type="inferred from homology"/>
<dbReference type="InterPro" id="IPR001638">
    <property type="entry name" value="Solute-binding_3/MltF_N"/>
</dbReference>
<evidence type="ECO:0000256" key="3">
    <source>
        <dbReference type="ARBA" id="ARBA00022729"/>
    </source>
</evidence>
<evidence type="ECO:0000256" key="5">
    <source>
        <dbReference type="SAM" id="MobiDB-lite"/>
    </source>
</evidence>
<sequence length="390" mass="39545">MSDTPQHEGPDDLGPAVPPSSAVPPPPKPGYAPSAQPTGAPPSAPSPAGGRSNTMLFVGTAAGLVIAIVMTLVVLLGDDEDSSSDSAGSASSSAPAKPSASPGDSPTATSSPSRTPTATPSATATDGPTASVPPTGGFQNSPVLAAARVRGRLIVGTKGDTPGLSFQDPATGRHSGFEIELALAVAEDLGFDEDGVEFRNVPSAARETALASGGIDLYIGTYSITALRKQTVAFAGPYYVAGLTALVRAGEPTITGMDSSLAGRTVCSVTGSTPLQVVQTNVPQAQVSGRTSYAQCLEDLQASRVDAVVTDDAILRGYAAVRPSELKVVGTPFGVEKYGIGMNHDDAALRSAVNDALEKAATDGTWSAAYTEHLDPTRTSFPAPPPLDRY</sequence>
<evidence type="ECO:0000256" key="4">
    <source>
        <dbReference type="RuleBase" id="RU003744"/>
    </source>
</evidence>
<reference evidence="8 9" key="1">
    <citation type="submission" date="2024-06" db="EMBL/GenBank/DDBJ databases">
        <title>The Natural Products Discovery Center: Release of the First 8490 Sequenced Strains for Exploring Actinobacteria Biosynthetic Diversity.</title>
        <authorList>
            <person name="Kalkreuter E."/>
            <person name="Kautsar S.A."/>
            <person name="Yang D."/>
            <person name="Bader C.D."/>
            <person name="Teijaro C.N."/>
            <person name="Fluegel L."/>
            <person name="Davis C.M."/>
            <person name="Simpson J.R."/>
            <person name="Lauterbach L."/>
            <person name="Steele A.D."/>
            <person name="Gui C."/>
            <person name="Meng S."/>
            <person name="Li G."/>
            <person name="Viehrig K."/>
            <person name="Ye F."/>
            <person name="Su P."/>
            <person name="Kiefer A.F."/>
            <person name="Nichols A."/>
            <person name="Cepeda A.J."/>
            <person name="Yan W."/>
            <person name="Fan B."/>
            <person name="Jiang Y."/>
            <person name="Adhikari A."/>
            <person name="Zheng C.-J."/>
            <person name="Schuster L."/>
            <person name="Cowan T.M."/>
            <person name="Smanski M.J."/>
            <person name="Chevrette M.G."/>
            <person name="De Carvalho L.P.S."/>
            <person name="Shen B."/>
        </authorList>
    </citation>
    <scope>NUCLEOTIDE SEQUENCE [LARGE SCALE GENOMIC DNA]</scope>
    <source>
        <strain evidence="8 9">NPDC048946</strain>
    </source>
</reference>
<accession>A0ABV3DFZ5</accession>
<keyword evidence="6" id="KW-1133">Transmembrane helix</keyword>
<evidence type="ECO:0000259" key="7">
    <source>
        <dbReference type="SMART" id="SM00062"/>
    </source>
</evidence>
<evidence type="ECO:0000256" key="2">
    <source>
        <dbReference type="ARBA" id="ARBA00022448"/>
    </source>
</evidence>
<feature type="region of interest" description="Disordered" evidence="5">
    <location>
        <begin position="1"/>
        <end position="49"/>
    </location>
</feature>